<keyword evidence="4" id="KW-0963">Cytoplasm</keyword>
<keyword evidence="1 4" id="KW-0028">Amino-acid biosynthesis</keyword>
<comment type="caution">
    <text evidence="4">Lacks conserved residue(s) required for the propagation of feature annotation.</text>
</comment>
<evidence type="ECO:0000256" key="2">
    <source>
        <dbReference type="ARBA" id="ARBA00022679"/>
    </source>
</evidence>
<organism evidence="6 7">
    <name type="scientific">Lacticaseibacillus camelliae DSM 22697 = JCM 13995</name>
    <dbReference type="NCBI Taxonomy" id="1423730"/>
    <lineage>
        <taxon>Bacteria</taxon>
        <taxon>Bacillati</taxon>
        <taxon>Bacillota</taxon>
        <taxon>Bacilli</taxon>
        <taxon>Lactobacillales</taxon>
        <taxon>Lactobacillaceae</taxon>
        <taxon>Lacticaseibacillus</taxon>
    </lineage>
</organism>
<dbReference type="GO" id="GO:0005737">
    <property type="term" value="C:cytoplasm"/>
    <property type="evidence" value="ECO:0007669"/>
    <property type="project" value="UniProtKB-SubCell"/>
</dbReference>
<protein>
    <recommendedName>
        <fullName evidence="4">Serine O-acetyltransferase</fullName>
        <shortName evidence="4">SAT</shortName>
        <ecNumber evidence="4">2.3.1.30</ecNumber>
    </recommendedName>
</protein>
<feature type="active site" description="Proton acceptor" evidence="4">
    <location>
        <position position="201"/>
    </location>
</feature>
<dbReference type="InterPro" id="IPR033752">
    <property type="entry name" value="MetA_family"/>
</dbReference>
<feature type="active site" evidence="4">
    <location>
        <position position="203"/>
    </location>
</feature>
<dbReference type="GO" id="GO:0006535">
    <property type="term" value="P:cysteine biosynthetic process from serine"/>
    <property type="evidence" value="ECO:0007669"/>
    <property type="project" value="UniProtKB-UniRule"/>
</dbReference>
<comment type="function">
    <text evidence="4">Transfers an acetyl group from acetyl-CoA to L-serine, forming acetyl-L-serine.</text>
</comment>
<keyword evidence="2 4" id="KW-0808">Transferase</keyword>
<proteinExistence type="inferred from homology"/>
<dbReference type="AlphaFoldDB" id="A0A0R2F1W4"/>
<dbReference type="InterPro" id="IPR029062">
    <property type="entry name" value="Class_I_gatase-like"/>
</dbReference>
<keyword evidence="3 4" id="KW-0012">Acyltransferase</keyword>
<dbReference type="SUPFAM" id="SSF52317">
    <property type="entry name" value="Class I glutamine amidotransferase-like"/>
    <property type="match status" value="1"/>
</dbReference>
<dbReference type="HAMAP" id="MF_00295">
    <property type="entry name" value="MetA_acyltransf"/>
    <property type="match status" value="1"/>
</dbReference>
<feature type="site" description="Important for acyl-CoA specificity" evidence="4">
    <location>
        <position position="78"/>
    </location>
</feature>
<dbReference type="EMBL" id="AYZJ01000050">
    <property type="protein sequence ID" value="KRN21435.1"/>
    <property type="molecule type" value="Genomic_DNA"/>
</dbReference>
<comment type="subcellular location">
    <subcellularLocation>
        <location evidence="4">Cytoplasm</location>
    </subcellularLocation>
</comment>
<keyword evidence="4" id="KW-0198">Cysteine biosynthesis</keyword>
<evidence type="ECO:0000313" key="6">
    <source>
        <dbReference type="EMBL" id="KRN21435.1"/>
    </source>
</evidence>
<feature type="site" description="Important for substrate specificity" evidence="4">
    <location>
        <position position="158"/>
    </location>
</feature>
<dbReference type="UniPathway" id="UPA00136">
    <property type="reaction ID" value="UER00199"/>
</dbReference>
<dbReference type="GO" id="GO:0008899">
    <property type="term" value="F:homoserine O-succinyltransferase activity"/>
    <property type="evidence" value="ECO:0007669"/>
    <property type="project" value="TreeGrafter"/>
</dbReference>
<evidence type="ECO:0000256" key="5">
    <source>
        <dbReference type="PIRSR" id="PIRSR000450-1"/>
    </source>
</evidence>
<feature type="active site" description="Acyl-thioester intermediate" evidence="4 5">
    <location>
        <position position="109"/>
    </location>
</feature>
<evidence type="ECO:0000313" key="7">
    <source>
        <dbReference type="Proteomes" id="UP000050865"/>
    </source>
</evidence>
<feature type="binding site" evidence="4">
    <location>
        <position position="130"/>
    </location>
    <ligand>
        <name>substrate</name>
    </ligand>
</feature>
<evidence type="ECO:0000256" key="1">
    <source>
        <dbReference type="ARBA" id="ARBA00022605"/>
    </source>
</evidence>
<comment type="similarity">
    <text evidence="4">Belongs to the MetA family.</text>
</comment>
<keyword evidence="7" id="KW-1185">Reference proteome</keyword>
<dbReference type="Pfam" id="PF04204">
    <property type="entry name" value="HTS"/>
    <property type="match status" value="1"/>
</dbReference>
<dbReference type="GO" id="GO:0009001">
    <property type="term" value="F:serine O-acetyltransferase activity"/>
    <property type="evidence" value="ECO:0007669"/>
    <property type="project" value="UniProtKB-UniRule"/>
</dbReference>
<sequence>MQPLKIGILNVMHDKPETNARFTNVLTHSGRPVALHFYYPTTHYPGGVPADVSRILAPLDLTAAAEMDGFIITGAPIERFAFDDVTYIAEARALMDVLAAHRVSQLYLCWGGMAALDHFYGIRKHMLPHKLFGVYRQRILAPSSLLQGLPEGFYAAHARYAEMDRAQIEADPRLRLEATTTDGALFLAGNRQARQTFMFAHLEYGQKGLLHEYQREIAAHPDRFYRKPEHYFTDPARMSGPQFKWEETQHIFFDQWLARVADEQREKEISL</sequence>
<dbReference type="RefSeq" id="WP_056989647.1">
    <property type="nucleotide sequence ID" value="NZ_AYZJ01000050.1"/>
</dbReference>
<evidence type="ECO:0000256" key="4">
    <source>
        <dbReference type="HAMAP-Rule" id="MF_00295"/>
    </source>
</evidence>
<dbReference type="PANTHER" id="PTHR20919:SF0">
    <property type="entry name" value="HOMOSERINE O-SUCCINYLTRANSFERASE"/>
    <property type="match status" value="1"/>
</dbReference>
<accession>A0A0R2F1W4</accession>
<comment type="caution">
    <text evidence="6">The sequence shown here is derived from an EMBL/GenBank/DDBJ whole genome shotgun (WGS) entry which is preliminary data.</text>
</comment>
<dbReference type="PIRSF" id="PIRSF000450">
    <property type="entry name" value="H_ser_succinyltr"/>
    <property type="match status" value="1"/>
</dbReference>
<dbReference type="Gene3D" id="3.40.50.880">
    <property type="match status" value="1"/>
</dbReference>
<comment type="pathway">
    <text evidence="4">Amino-acid biosynthesis; L-cysteine biosynthesis; L-cysteine from L-serine: step 1/2.</text>
</comment>
<dbReference type="PANTHER" id="PTHR20919">
    <property type="entry name" value="HOMOSERINE O-SUCCINYLTRANSFERASE"/>
    <property type="match status" value="1"/>
</dbReference>
<name>A0A0R2F1W4_9LACO</name>
<dbReference type="PATRIC" id="fig|1423730.4.peg.2325"/>
<reference evidence="6 7" key="1">
    <citation type="journal article" date="2015" name="Genome Announc.">
        <title>Expanding the biotechnology potential of lactobacilli through comparative genomics of 213 strains and associated genera.</title>
        <authorList>
            <person name="Sun Z."/>
            <person name="Harris H.M."/>
            <person name="McCann A."/>
            <person name="Guo C."/>
            <person name="Argimon S."/>
            <person name="Zhang W."/>
            <person name="Yang X."/>
            <person name="Jeffery I.B."/>
            <person name="Cooney J.C."/>
            <person name="Kagawa T.F."/>
            <person name="Liu W."/>
            <person name="Song Y."/>
            <person name="Salvetti E."/>
            <person name="Wrobel A."/>
            <person name="Rasinkangas P."/>
            <person name="Parkhill J."/>
            <person name="Rea M.C."/>
            <person name="O'Sullivan O."/>
            <person name="Ritari J."/>
            <person name="Douillard F.P."/>
            <person name="Paul Ross R."/>
            <person name="Yang R."/>
            <person name="Briner A.E."/>
            <person name="Felis G.E."/>
            <person name="de Vos W.M."/>
            <person name="Barrangou R."/>
            <person name="Klaenhammer T.R."/>
            <person name="Caufield P.W."/>
            <person name="Cui Y."/>
            <person name="Zhang H."/>
            <person name="O'Toole P.W."/>
        </authorList>
    </citation>
    <scope>NUCLEOTIDE SEQUENCE [LARGE SCALE GENOMIC DNA]</scope>
    <source>
        <strain evidence="6 7">DSM 22697</strain>
    </source>
</reference>
<dbReference type="STRING" id="1423730.FC75_GL002237"/>
<comment type="catalytic activity">
    <reaction evidence="4">
        <text>L-serine + acetyl-CoA = O-acetyl-L-serine + CoA</text>
        <dbReference type="Rhea" id="RHEA:24560"/>
        <dbReference type="ChEBI" id="CHEBI:33384"/>
        <dbReference type="ChEBI" id="CHEBI:57287"/>
        <dbReference type="ChEBI" id="CHEBI:57288"/>
        <dbReference type="ChEBI" id="CHEBI:58340"/>
        <dbReference type="EC" id="2.3.1.30"/>
    </reaction>
</comment>
<feature type="binding site" evidence="4">
    <location>
        <position position="215"/>
    </location>
    <ligand>
        <name>substrate</name>
    </ligand>
</feature>
<dbReference type="Proteomes" id="UP000050865">
    <property type="component" value="Unassembled WGS sequence"/>
</dbReference>
<dbReference type="EC" id="2.3.1.30" evidence="4"/>
<evidence type="ECO:0000256" key="3">
    <source>
        <dbReference type="ARBA" id="ARBA00023315"/>
    </source>
</evidence>
<gene>
    <name evidence="6" type="ORF">FC75_GL002237</name>
</gene>